<dbReference type="EMBL" id="SMRU01000004">
    <property type="protein sequence ID" value="TDF99991.1"/>
    <property type="molecule type" value="Genomic_DNA"/>
</dbReference>
<dbReference type="RefSeq" id="WP_133203084.1">
    <property type="nucleotide sequence ID" value="NZ_SMRU01000004.1"/>
</dbReference>
<dbReference type="OrthoDB" id="3873597at2"/>
<accession>A0A4R5KVI8</accession>
<protein>
    <recommendedName>
        <fullName evidence="3">Protein ImuA</fullName>
    </recommendedName>
</protein>
<evidence type="ECO:0000313" key="2">
    <source>
        <dbReference type="Proteomes" id="UP000295511"/>
    </source>
</evidence>
<name>A0A4R5KVI8_9MICC</name>
<sequence>MPHSLTSASTASLRDDLQAKIHLMQGKRGSERSLPVLPSLRRLLPGGLRPGAAYSIQGSMSLAMALLAGPSLDGSWCGVAGLPDFGVEAAAGFGIALDRLVLVPDPGASWTPVIAAMADVLSVVLACAPGKVAPAEAARLGARLRERSSTLLVLGPWPQSEAVLQVNGYEWAGLGEGHGHFARQELELEIALRGNTRRASIDLAGNGTVELSRHRMGA</sequence>
<dbReference type="Proteomes" id="UP000295511">
    <property type="component" value="Unassembled WGS sequence"/>
</dbReference>
<comment type="caution">
    <text evidence="1">The sequence shown here is derived from an EMBL/GenBank/DDBJ whole genome shotgun (WGS) entry which is preliminary data.</text>
</comment>
<reference evidence="1 2" key="1">
    <citation type="submission" date="2019-03" db="EMBL/GenBank/DDBJ databases">
        <title>Whole genome sequence of Arthrobacter sp JH1-1.</title>
        <authorList>
            <person name="Trinh H.N."/>
        </authorList>
    </citation>
    <scope>NUCLEOTIDE SEQUENCE [LARGE SCALE GENOMIC DNA]</scope>
    <source>
        <strain evidence="1 2">JH1-1</strain>
    </source>
</reference>
<evidence type="ECO:0000313" key="1">
    <source>
        <dbReference type="EMBL" id="TDF99991.1"/>
    </source>
</evidence>
<keyword evidence="2" id="KW-1185">Reference proteome</keyword>
<organism evidence="1 2">
    <name type="scientific">Arthrobacter terricola</name>
    <dbReference type="NCBI Taxonomy" id="2547396"/>
    <lineage>
        <taxon>Bacteria</taxon>
        <taxon>Bacillati</taxon>
        <taxon>Actinomycetota</taxon>
        <taxon>Actinomycetes</taxon>
        <taxon>Micrococcales</taxon>
        <taxon>Micrococcaceae</taxon>
        <taxon>Arthrobacter</taxon>
    </lineage>
</organism>
<dbReference type="AlphaFoldDB" id="A0A4R5KVI8"/>
<gene>
    <name evidence="1" type="ORF">E1809_04805</name>
</gene>
<proteinExistence type="predicted"/>
<evidence type="ECO:0008006" key="3">
    <source>
        <dbReference type="Google" id="ProtNLM"/>
    </source>
</evidence>